<evidence type="ECO:0000313" key="5">
    <source>
        <dbReference type="EMBL" id="OAB88294.1"/>
    </source>
</evidence>
<evidence type="ECO:0000313" key="6">
    <source>
        <dbReference type="Proteomes" id="UP000076976"/>
    </source>
</evidence>
<keyword evidence="6" id="KW-1185">Reference proteome</keyword>
<dbReference type="GO" id="GO:0016757">
    <property type="term" value="F:glycosyltransferase activity"/>
    <property type="evidence" value="ECO:0007669"/>
    <property type="project" value="UniProtKB-KW"/>
</dbReference>
<organism evidence="5 6">
    <name type="scientific">Janibacter melonis</name>
    <dbReference type="NCBI Taxonomy" id="262209"/>
    <lineage>
        <taxon>Bacteria</taxon>
        <taxon>Bacillati</taxon>
        <taxon>Actinomycetota</taxon>
        <taxon>Actinomycetes</taxon>
        <taxon>Micrococcales</taxon>
        <taxon>Intrasporangiaceae</taxon>
        <taxon>Janibacter</taxon>
    </lineage>
</organism>
<dbReference type="AlphaFoldDB" id="A0A176QF02"/>
<dbReference type="Proteomes" id="UP000076976">
    <property type="component" value="Unassembled WGS sequence"/>
</dbReference>
<proteinExistence type="predicted"/>
<dbReference type="RefSeq" id="WP_068269795.1">
    <property type="nucleotide sequence ID" value="NZ_LQZG01000001.1"/>
</dbReference>
<evidence type="ECO:0000259" key="3">
    <source>
        <dbReference type="Pfam" id="PF00534"/>
    </source>
</evidence>
<sequence length="356" mass="38173">MRIAVLATSRNPLRQPWLGGQESHTGLLAQALRARGHHVTLHARPGSDPALADEIVPYPDLPPLSVAAAADPDVPPPAMMRDHAAFTSAMSLLLRDGGVDLVHNQSLHHLPLAMSAVLDLPLVTTLHTPPLPMMEMGVALADPRNRYVGVSQTTARAWTTLPQPATVIRNGVPTGGGPPGPGGDHLLWVGRITAEKGVDIAIAVARAMGCRLRIAGPVYDPEYFESVIAPVLGPDVELLGHLSSEELVHERDHSAVSLVTSRWEEPFGLVAAESMVRGTPVVALDRGGLREVVGPRGGVLVPGQEDDGLVGRVVEGVRAALRLDRQDVADWARSTHDIELMVDRYEQLFEDVVRSR</sequence>
<keyword evidence="2 5" id="KW-0808">Transferase</keyword>
<dbReference type="InterPro" id="IPR001296">
    <property type="entry name" value="Glyco_trans_1"/>
</dbReference>
<feature type="domain" description="Glycosyltransferase subfamily 4-like N-terminal" evidence="4">
    <location>
        <begin position="19"/>
        <end position="174"/>
    </location>
</feature>
<feature type="domain" description="Glycosyl transferase family 1" evidence="3">
    <location>
        <begin position="186"/>
        <end position="312"/>
    </location>
</feature>
<gene>
    <name evidence="5" type="ORF">AWH69_00280</name>
</gene>
<dbReference type="Pfam" id="PF00534">
    <property type="entry name" value="Glycos_transf_1"/>
    <property type="match status" value="1"/>
</dbReference>
<dbReference type="PANTHER" id="PTHR12526:SF595">
    <property type="entry name" value="BLL5217 PROTEIN"/>
    <property type="match status" value="1"/>
</dbReference>
<dbReference type="InterPro" id="IPR028098">
    <property type="entry name" value="Glyco_trans_4-like_N"/>
</dbReference>
<dbReference type="PANTHER" id="PTHR12526">
    <property type="entry name" value="GLYCOSYLTRANSFERASE"/>
    <property type="match status" value="1"/>
</dbReference>
<dbReference type="EMBL" id="LQZG01000001">
    <property type="protein sequence ID" value="OAB88294.1"/>
    <property type="molecule type" value="Genomic_DNA"/>
</dbReference>
<name>A0A176QF02_9MICO</name>
<evidence type="ECO:0000256" key="1">
    <source>
        <dbReference type="ARBA" id="ARBA00022676"/>
    </source>
</evidence>
<reference evidence="5 6" key="1">
    <citation type="submission" date="2016-01" db="EMBL/GenBank/DDBJ databases">
        <title>Janibacter melonis strain CD11_4 genome sequencing and assembly.</title>
        <authorList>
            <person name="Nair G.R."/>
            <person name="Kaur G."/>
            <person name="Chander A.M."/>
            <person name="Mayilraj S."/>
        </authorList>
    </citation>
    <scope>NUCLEOTIDE SEQUENCE [LARGE SCALE GENOMIC DNA]</scope>
    <source>
        <strain evidence="5 6">CD11-4</strain>
    </source>
</reference>
<dbReference type="STRING" id="262209.AWH69_00280"/>
<dbReference type="Gene3D" id="3.40.50.2000">
    <property type="entry name" value="Glycogen Phosphorylase B"/>
    <property type="match status" value="2"/>
</dbReference>
<keyword evidence="1 5" id="KW-0328">Glycosyltransferase</keyword>
<evidence type="ECO:0000259" key="4">
    <source>
        <dbReference type="Pfam" id="PF13439"/>
    </source>
</evidence>
<evidence type="ECO:0000256" key="2">
    <source>
        <dbReference type="ARBA" id="ARBA00022679"/>
    </source>
</evidence>
<accession>A0A176QF02</accession>
<dbReference type="Pfam" id="PF13439">
    <property type="entry name" value="Glyco_transf_4"/>
    <property type="match status" value="1"/>
</dbReference>
<protein>
    <submittedName>
        <fullName evidence="5">Galactosyltransferase</fullName>
    </submittedName>
</protein>
<dbReference type="SUPFAM" id="SSF53756">
    <property type="entry name" value="UDP-Glycosyltransferase/glycogen phosphorylase"/>
    <property type="match status" value="1"/>
</dbReference>
<comment type="caution">
    <text evidence="5">The sequence shown here is derived from an EMBL/GenBank/DDBJ whole genome shotgun (WGS) entry which is preliminary data.</text>
</comment>